<protein>
    <submittedName>
        <fullName evidence="1">Uncharacterized protein</fullName>
    </submittedName>
</protein>
<gene>
    <name evidence="1" type="ORF">HMPREF0291_10632</name>
</gene>
<dbReference type="SUPFAM" id="SSF47598">
    <property type="entry name" value="Ribbon-helix-helix"/>
    <property type="match status" value="1"/>
</dbReference>
<dbReference type="RefSeq" id="WP_005287833.1">
    <property type="nucleotide sequence ID" value="NZ_CM000961.1"/>
</dbReference>
<accession>D7W994</accession>
<keyword evidence="2" id="KW-1185">Reference proteome</keyword>
<proteinExistence type="predicted"/>
<dbReference type="GO" id="GO:0006355">
    <property type="term" value="P:regulation of DNA-templated transcription"/>
    <property type="evidence" value="ECO:0007669"/>
    <property type="project" value="InterPro"/>
</dbReference>
<organism evidence="1 2">
    <name type="scientific">Corynebacterium genitalium ATCC 33030</name>
    <dbReference type="NCBI Taxonomy" id="585529"/>
    <lineage>
        <taxon>Bacteria</taxon>
        <taxon>Bacillati</taxon>
        <taxon>Actinomycetota</taxon>
        <taxon>Actinomycetes</taxon>
        <taxon>Mycobacteriales</taxon>
        <taxon>Corynebacteriaceae</taxon>
        <taxon>Corynebacterium</taxon>
    </lineage>
</organism>
<dbReference type="HOGENOM" id="CLU_186850_1_1_11"/>
<reference evidence="1" key="1">
    <citation type="submission" date="2010-06" db="EMBL/GenBank/DDBJ databases">
        <authorList>
            <person name="Muzny D."/>
            <person name="Qin X."/>
            <person name="Buhay C."/>
            <person name="Dugan-Rocha S."/>
            <person name="Ding Y."/>
            <person name="Chen G."/>
            <person name="Hawes A."/>
            <person name="Holder M."/>
            <person name="Jhangiani S."/>
            <person name="Johnson A."/>
            <person name="Khan Z."/>
            <person name="Li Z."/>
            <person name="Liu W."/>
            <person name="Liu X."/>
            <person name="Perez L."/>
            <person name="Shen H."/>
            <person name="Wang Q."/>
            <person name="Watt J."/>
            <person name="Xi L."/>
            <person name="Xin Y."/>
            <person name="Zhou J."/>
            <person name="Deng J."/>
            <person name="Jiang H."/>
            <person name="Liu Y."/>
            <person name="Qu J."/>
            <person name="Song X.-Z."/>
            <person name="Zhang L."/>
            <person name="Villasana D."/>
            <person name="Johnson A."/>
            <person name="Liu J."/>
            <person name="Liyanage D."/>
            <person name="Lorensuhewa L."/>
            <person name="Robinson T."/>
            <person name="Song A."/>
            <person name="Song B.-B."/>
            <person name="Dinh H."/>
            <person name="Thornton R."/>
            <person name="Coyle M."/>
            <person name="Francisco L."/>
            <person name="Jackson L."/>
            <person name="Javaid M."/>
            <person name="Korchina V."/>
            <person name="Kovar C."/>
            <person name="Mata R."/>
            <person name="Mathew T."/>
            <person name="Ngo R."/>
            <person name="Nguyen L."/>
            <person name="Nguyen N."/>
            <person name="Okwuonu G."/>
            <person name="Ongeri F."/>
            <person name="Pham C."/>
            <person name="Simmons D."/>
            <person name="Wilczek-Boney K."/>
            <person name="Hale W."/>
            <person name="Jakkamsetti A."/>
            <person name="Pham P."/>
            <person name="Ruth R."/>
            <person name="San Lucas F."/>
            <person name="Warren J."/>
            <person name="Zhang J."/>
            <person name="Zhao Z."/>
            <person name="Zhou C."/>
            <person name="Zhu D."/>
            <person name="Lee S."/>
            <person name="Bess C."/>
            <person name="Blankenburg K."/>
            <person name="Forbes L."/>
            <person name="Fu Q."/>
            <person name="Gubbala S."/>
            <person name="Hirani K."/>
            <person name="Jayaseelan J.C."/>
            <person name="Lara F."/>
            <person name="Munidasa M."/>
            <person name="Palculict T."/>
            <person name="Patil S."/>
            <person name="Pu L.-L."/>
            <person name="Saada N."/>
            <person name="Tang L."/>
            <person name="Weissenberger G."/>
            <person name="Zhu Y."/>
            <person name="Hemphill L."/>
            <person name="Shang Y."/>
            <person name="Youmans B."/>
            <person name="Ayvaz T."/>
            <person name="Ross M."/>
            <person name="Santibanez J."/>
            <person name="Aqrawi P."/>
            <person name="Gross S."/>
            <person name="Joshi V."/>
            <person name="Fowler G."/>
            <person name="Nazareth L."/>
            <person name="Reid J."/>
            <person name="Worley K."/>
            <person name="Petrosino J."/>
            <person name="Highlander S."/>
            <person name="Gibbs R."/>
        </authorList>
    </citation>
    <scope>NUCLEOTIDE SEQUENCE [LARGE SCALE GENOMIC DNA]</scope>
    <source>
        <strain evidence="1">ATCC 33030</strain>
    </source>
</reference>
<sequence>MRLTIRLDEEVYTAARAIAAEKGTSVGEAVNDLARAGLPRRDSAVDYIPMSQPMGMKVECIKVSEILDLEDRERLGRRVQ</sequence>
<dbReference type="EMBL" id="ACLJ02000001">
    <property type="protein sequence ID" value="EFK55374.1"/>
    <property type="molecule type" value="Genomic_DNA"/>
</dbReference>
<name>D7W994_9CORY</name>
<dbReference type="STRING" id="585529.HMPREF0291_10632"/>
<evidence type="ECO:0000313" key="1">
    <source>
        <dbReference type="EMBL" id="EFK55374.1"/>
    </source>
</evidence>
<comment type="caution">
    <text evidence="1">The sequence shown here is derived from an EMBL/GenBank/DDBJ whole genome shotgun (WGS) entry which is preliminary data.</text>
</comment>
<dbReference type="Proteomes" id="UP000004208">
    <property type="component" value="Unassembled WGS sequence"/>
</dbReference>
<dbReference type="OrthoDB" id="195896at2"/>
<dbReference type="AlphaFoldDB" id="D7W994"/>
<evidence type="ECO:0000313" key="2">
    <source>
        <dbReference type="Proteomes" id="UP000004208"/>
    </source>
</evidence>
<dbReference type="InterPro" id="IPR010985">
    <property type="entry name" value="Ribbon_hlx_hlx"/>
</dbReference>
<dbReference type="eggNOG" id="ENOG5031QBI">
    <property type="taxonomic scope" value="Bacteria"/>
</dbReference>